<dbReference type="Proteomes" id="UP000179360">
    <property type="component" value="Unassembled WGS sequence"/>
</dbReference>
<dbReference type="GO" id="GO:0005524">
    <property type="term" value="F:ATP binding"/>
    <property type="evidence" value="ECO:0007669"/>
    <property type="project" value="UniProtKB-KW"/>
</dbReference>
<evidence type="ECO:0000313" key="5">
    <source>
        <dbReference type="Proteomes" id="UP000179360"/>
    </source>
</evidence>
<dbReference type="EMBL" id="MFSY01000067">
    <property type="protein sequence ID" value="OGI45686.1"/>
    <property type="molecule type" value="Genomic_DNA"/>
</dbReference>
<protein>
    <recommendedName>
        <fullName evidence="3">AMP-dependent synthetase/ligase domain-containing protein</fullName>
    </recommendedName>
</protein>
<dbReference type="InterPro" id="IPR000873">
    <property type="entry name" value="AMP-dep_synth/lig_dom"/>
</dbReference>
<dbReference type="AlphaFoldDB" id="A0A1F6TKS3"/>
<organism evidence="4 5">
    <name type="scientific">Candidatus Muproteobacteria bacterium RIFCSPHIGHO2_01_FULL_65_16</name>
    <dbReference type="NCBI Taxonomy" id="1817764"/>
    <lineage>
        <taxon>Bacteria</taxon>
        <taxon>Pseudomonadati</taxon>
        <taxon>Pseudomonadota</taxon>
        <taxon>Candidatus Muproteobacteria</taxon>
    </lineage>
</organism>
<evidence type="ECO:0000259" key="3">
    <source>
        <dbReference type="Pfam" id="PF00501"/>
    </source>
</evidence>
<dbReference type="STRING" id="1817764.A2637_00115"/>
<dbReference type="InterPro" id="IPR020845">
    <property type="entry name" value="AMP-binding_CS"/>
</dbReference>
<proteinExistence type="predicted"/>
<dbReference type="PRINTS" id="PR00154">
    <property type="entry name" value="AMPBINDING"/>
</dbReference>
<evidence type="ECO:0000256" key="2">
    <source>
        <dbReference type="ARBA" id="ARBA00022840"/>
    </source>
</evidence>
<gene>
    <name evidence="4" type="ORF">A2637_00115</name>
</gene>
<dbReference type="Pfam" id="PF00501">
    <property type="entry name" value="AMP-binding"/>
    <property type="match status" value="1"/>
</dbReference>
<reference evidence="4 5" key="1">
    <citation type="journal article" date="2016" name="Nat. Commun.">
        <title>Thousands of microbial genomes shed light on interconnected biogeochemical processes in an aquifer system.</title>
        <authorList>
            <person name="Anantharaman K."/>
            <person name="Brown C.T."/>
            <person name="Hug L.A."/>
            <person name="Sharon I."/>
            <person name="Castelle C.J."/>
            <person name="Probst A.J."/>
            <person name="Thomas B.C."/>
            <person name="Singh A."/>
            <person name="Wilkins M.J."/>
            <person name="Karaoz U."/>
            <person name="Brodie E.L."/>
            <person name="Williams K.H."/>
            <person name="Hubbard S.S."/>
            <person name="Banfield J.F."/>
        </authorList>
    </citation>
    <scope>NUCLEOTIDE SEQUENCE [LARGE SCALE GENOMIC DNA]</scope>
</reference>
<comment type="caution">
    <text evidence="4">The sequence shown here is derived from an EMBL/GenBank/DDBJ whole genome shotgun (WGS) entry which is preliminary data.</text>
</comment>
<dbReference type="CDD" id="cd05907">
    <property type="entry name" value="VL_LC_FACS_like"/>
    <property type="match status" value="1"/>
</dbReference>
<name>A0A1F6TKS3_9PROT</name>
<dbReference type="InterPro" id="IPR042099">
    <property type="entry name" value="ANL_N_sf"/>
</dbReference>
<dbReference type="GO" id="GO:0004467">
    <property type="term" value="F:long-chain fatty acid-CoA ligase activity"/>
    <property type="evidence" value="ECO:0007669"/>
    <property type="project" value="TreeGrafter"/>
</dbReference>
<dbReference type="GO" id="GO:0016020">
    <property type="term" value="C:membrane"/>
    <property type="evidence" value="ECO:0007669"/>
    <property type="project" value="TreeGrafter"/>
</dbReference>
<dbReference type="PANTHER" id="PTHR43272">
    <property type="entry name" value="LONG-CHAIN-FATTY-ACID--COA LIGASE"/>
    <property type="match status" value="1"/>
</dbReference>
<evidence type="ECO:0000256" key="1">
    <source>
        <dbReference type="ARBA" id="ARBA00022741"/>
    </source>
</evidence>
<dbReference type="InterPro" id="IPR020459">
    <property type="entry name" value="AMP-binding"/>
</dbReference>
<keyword evidence="2" id="KW-0067">ATP-binding</keyword>
<dbReference type="SUPFAM" id="SSF56801">
    <property type="entry name" value="Acetyl-CoA synthetase-like"/>
    <property type="match status" value="1"/>
</dbReference>
<dbReference type="Gene3D" id="3.40.50.12780">
    <property type="entry name" value="N-terminal domain of ligase-like"/>
    <property type="match status" value="1"/>
</dbReference>
<feature type="domain" description="AMP-dependent synthetase/ligase" evidence="3">
    <location>
        <begin position="15"/>
        <end position="409"/>
    </location>
</feature>
<dbReference type="PANTHER" id="PTHR43272:SF33">
    <property type="entry name" value="AMP-BINDING DOMAIN-CONTAINING PROTEIN-RELATED"/>
    <property type="match status" value="1"/>
</dbReference>
<accession>A0A1F6TKS3</accession>
<evidence type="ECO:0000313" key="4">
    <source>
        <dbReference type="EMBL" id="OGI45686.1"/>
    </source>
</evidence>
<keyword evidence="1" id="KW-0547">Nucleotide-binding</keyword>
<dbReference type="Pfam" id="PF23562">
    <property type="entry name" value="AMP-binding_C_3"/>
    <property type="match status" value="1"/>
</dbReference>
<sequence>MNLTDQSNLSDLLVERARATPEAPAYRRHDGARWVDWTWGEVAHAVGRWRAAFKKEGLKPGDRVALCLRNRTEWVVFDQAALELGLVSVPLYFDDRPDNMAWCLNDAGARLLLVEDSSQWAALKAITRTIERVIYLEGAAPPDASAARLEDWLPAVGEPIARAPAGPDDLATIVYTSGTTGRPKGVMLSHRNILSNVVASMKAIPVRATDRFLSFLPLSHTLERTCGYYTAIWAGAQTVYARGISALAEDIQAQKPTALIAVPRIFERIWGRMQEQMPAGSFKRRLFDKAVAVGWRRFCKQAGFGDRLLWPILKLLVAKKLYRRLGGRIRLIIVGGAAFAPNLARVFIGLGLPIVQGYGLTETAPVLAANREHDNDPASVGCALEGIELRCDENGELLARGPNVMLGYWNNPQATAAVIDQDGWFHTGDLAHIRGGRVYITGRVKEIIVLSSGEKVPPGDAEQVILQDPVFEQAMVLGEGRPKLGLLCVSKLNDLKELCDRANQRLRDFPGYARICHIARLAEPWTVENGLLTPTLKLKRHAIEKTCAREIEAMYQVDFCRNNRGSA</sequence>
<dbReference type="PROSITE" id="PS00455">
    <property type="entry name" value="AMP_BINDING"/>
    <property type="match status" value="1"/>
</dbReference>